<name>A0A6B2LGP5_9EUKA</name>
<dbReference type="PANTHER" id="PTHR14152">
    <property type="entry name" value="SQUAMOUS CELL CARCINOMA ANTIGEN RECOGNISED BY CYTOTOXIC T LYMPHOCYTES"/>
    <property type="match status" value="1"/>
</dbReference>
<dbReference type="EMBL" id="GIBP01007206">
    <property type="protein sequence ID" value="NDV36175.1"/>
    <property type="molecule type" value="Transcribed_RNA"/>
</dbReference>
<keyword evidence="3" id="KW-0539">Nucleus</keyword>
<reference evidence="4" key="1">
    <citation type="journal article" date="2020" name="J. Eukaryot. Microbiol.">
        <title>De novo Sequencing, Assembly and Annotation of the Transcriptome for the Free-Living Testate Amoeba Arcella intermedia.</title>
        <authorList>
            <person name="Ribeiro G.M."/>
            <person name="Porfirio-Sousa A.L."/>
            <person name="Maurer-Alcala X.X."/>
            <person name="Katz L.A."/>
            <person name="Lahr D.J.G."/>
        </authorList>
    </citation>
    <scope>NUCLEOTIDE SEQUENCE</scope>
</reference>
<protein>
    <submittedName>
        <fullName evidence="4">Uncharacterized protein</fullName>
    </submittedName>
</protein>
<organism evidence="4">
    <name type="scientific">Arcella intermedia</name>
    <dbReference type="NCBI Taxonomy" id="1963864"/>
    <lineage>
        <taxon>Eukaryota</taxon>
        <taxon>Amoebozoa</taxon>
        <taxon>Tubulinea</taxon>
        <taxon>Elardia</taxon>
        <taxon>Arcellinida</taxon>
        <taxon>Sphaerothecina</taxon>
        <taxon>Arcellidae</taxon>
        <taxon>Arcella</taxon>
    </lineage>
</organism>
<sequence length="160" mass="18265">MGPEPLAKNGYLATLELLKSYGGIKALSLDSYTGRSSDKLVEEEYPDTPKEKELNFRLDYVDERGRPMTPKEAFRRLSYRFHGKAPGKNKDEKRLRKEEEELRRKMMSITDTPLQTLSAIQKTQQQSKLPYVIMGGNTTKILAQKTPLPVPPPKDPSKKK</sequence>
<evidence type="ECO:0000313" key="4">
    <source>
        <dbReference type="EMBL" id="NDV36175.1"/>
    </source>
</evidence>
<dbReference type="AlphaFoldDB" id="A0A6B2LGP5"/>
<evidence type="ECO:0000256" key="3">
    <source>
        <dbReference type="ARBA" id="ARBA00023242"/>
    </source>
</evidence>
<dbReference type="Pfam" id="PF03343">
    <property type="entry name" value="SART-1"/>
    <property type="match status" value="1"/>
</dbReference>
<dbReference type="GO" id="GO:0000481">
    <property type="term" value="P:maturation of 5S rRNA"/>
    <property type="evidence" value="ECO:0007669"/>
    <property type="project" value="TreeGrafter"/>
</dbReference>
<evidence type="ECO:0000256" key="1">
    <source>
        <dbReference type="ARBA" id="ARBA00004123"/>
    </source>
</evidence>
<comment type="subcellular location">
    <subcellularLocation>
        <location evidence="1">Nucleus</location>
    </subcellularLocation>
</comment>
<dbReference type="InterPro" id="IPR005011">
    <property type="entry name" value="SNU66/SART1"/>
</dbReference>
<dbReference type="PANTHER" id="PTHR14152:SF5">
    <property type="entry name" value="U4_U6.U5 TRI-SNRNP-ASSOCIATED PROTEIN 1"/>
    <property type="match status" value="1"/>
</dbReference>
<comment type="similarity">
    <text evidence="2">Belongs to the SNU66/SART1 family.</text>
</comment>
<evidence type="ECO:0000256" key="2">
    <source>
        <dbReference type="ARBA" id="ARBA00006076"/>
    </source>
</evidence>
<dbReference type="GO" id="GO:0045292">
    <property type="term" value="P:mRNA cis splicing, via spliceosome"/>
    <property type="evidence" value="ECO:0007669"/>
    <property type="project" value="TreeGrafter"/>
</dbReference>
<dbReference type="GO" id="GO:0046540">
    <property type="term" value="C:U4/U6 x U5 tri-snRNP complex"/>
    <property type="evidence" value="ECO:0007669"/>
    <property type="project" value="TreeGrafter"/>
</dbReference>
<proteinExistence type="inferred from homology"/>
<accession>A0A6B2LGP5</accession>